<comment type="similarity">
    <text evidence="3">Belongs to the peptidase M50B family.</text>
</comment>
<gene>
    <name evidence="14" type="ORF">DAD186_10750</name>
</gene>
<evidence type="ECO:0000256" key="5">
    <source>
        <dbReference type="ARBA" id="ARBA00022692"/>
    </source>
</evidence>
<evidence type="ECO:0000256" key="6">
    <source>
        <dbReference type="ARBA" id="ARBA00022723"/>
    </source>
</evidence>
<evidence type="ECO:0000259" key="13">
    <source>
        <dbReference type="Pfam" id="PF02163"/>
    </source>
</evidence>
<sequence length="363" mass="38275">MQKTSERSMPKISMGIGSLLFTLLLAVMVEPRFAQVLPQGYAIGAAAIVAVVFLLSVALHEVAHALVAHAFGARVCEIALTVYGGHTTYEGPRLKPVRSMLISLAGPGTNAILALVFSALSQSLTPAFMNSGSAALLMVAIACQFLATLNWALAIFNVMPGLPMDGGRAFEALLRASGVNSARATIITGWTGRVIAVAVVVVPLVHALLNGTYPSPIWIVWSVLIALSLFQGASQAIAHARLLEEADMLHTSHVSREVRRLSNAATVGRERAYVERGGLYVDSDNVVLAPGAEVEQAPDDYPVHAVLTPLVKASVLEGRPEGSDLLAAMQADEAPAYLVRNDAGLVESVIFAEDVARALNARG</sequence>
<evidence type="ECO:0000256" key="12">
    <source>
        <dbReference type="SAM" id="Phobius"/>
    </source>
</evidence>
<dbReference type="RefSeq" id="WP_065247794.1">
    <property type="nucleotide sequence ID" value="NZ_CP012117.1"/>
</dbReference>
<feature type="transmembrane region" description="Helical" evidence="12">
    <location>
        <begin position="133"/>
        <end position="158"/>
    </location>
</feature>
<dbReference type="GO" id="GO:0006508">
    <property type="term" value="P:proteolysis"/>
    <property type="evidence" value="ECO:0007669"/>
    <property type="project" value="UniProtKB-KW"/>
</dbReference>
<evidence type="ECO:0000256" key="2">
    <source>
        <dbReference type="ARBA" id="ARBA00004141"/>
    </source>
</evidence>
<evidence type="ECO:0000313" key="15">
    <source>
        <dbReference type="Proteomes" id="UP000092596"/>
    </source>
</evidence>
<dbReference type="PATRIC" id="fig|1630135.4.peg.1077"/>
<feature type="transmembrane region" description="Helical" evidence="12">
    <location>
        <begin position="190"/>
        <end position="209"/>
    </location>
</feature>
<evidence type="ECO:0000256" key="9">
    <source>
        <dbReference type="ARBA" id="ARBA00022989"/>
    </source>
</evidence>
<protein>
    <recommendedName>
        <fullName evidence="13">Peptidase M50 domain-containing protein</fullName>
    </recommendedName>
</protein>
<keyword evidence="8" id="KW-0862">Zinc</keyword>
<feature type="transmembrane region" description="Helical" evidence="12">
    <location>
        <begin position="215"/>
        <end position="233"/>
    </location>
</feature>
<evidence type="ECO:0000256" key="3">
    <source>
        <dbReference type="ARBA" id="ARBA00007931"/>
    </source>
</evidence>
<evidence type="ECO:0000256" key="8">
    <source>
        <dbReference type="ARBA" id="ARBA00022833"/>
    </source>
</evidence>
<evidence type="ECO:0000313" key="14">
    <source>
        <dbReference type="EMBL" id="ANP27625.1"/>
    </source>
</evidence>
<dbReference type="PANTHER" id="PTHR39188:SF3">
    <property type="entry name" value="STAGE IV SPORULATION PROTEIN FB"/>
    <property type="match status" value="1"/>
</dbReference>
<dbReference type="Pfam" id="PF02163">
    <property type="entry name" value="Peptidase_M50"/>
    <property type="match status" value="1"/>
</dbReference>
<dbReference type="KEGG" id="dva:DAD186_10750"/>
<dbReference type="PANTHER" id="PTHR39188">
    <property type="entry name" value="MEMBRANE-ASSOCIATED ZINC METALLOPROTEASE M50B"/>
    <property type="match status" value="1"/>
</dbReference>
<keyword evidence="6" id="KW-0479">Metal-binding</keyword>
<organism evidence="14 15">
    <name type="scientific">Dermabacter vaginalis</name>
    <dbReference type="NCBI Taxonomy" id="1630135"/>
    <lineage>
        <taxon>Bacteria</taxon>
        <taxon>Bacillati</taxon>
        <taxon>Actinomycetota</taxon>
        <taxon>Actinomycetes</taxon>
        <taxon>Micrococcales</taxon>
        <taxon>Dermabacteraceae</taxon>
        <taxon>Dermabacter</taxon>
    </lineage>
</organism>
<accession>A0A1B0ZI03</accession>
<comment type="subcellular location">
    <subcellularLocation>
        <location evidence="2">Membrane</location>
        <topology evidence="2">Multi-pass membrane protein</topology>
    </subcellularLocation>
</comment>
<feature type="transmembrane region" description="Helical" evidence="12">
    <location>
        <begin position="12"/>
        <end position="29"/>
    </location>
</feature>
<proteinExistence type="inferred from homology"/>
<feature type="transmembrane region" description="Helical" evidence="12">
    <location>
        <begin position="101"/>
        <end position="121"/>
    </location>
</feature>
<dbReference type="STRING" id="1630135.DAD186_10750"/>
<evidence type="ECO:0000256" key="11">
    <source>
        <dbReference type="ARBA" id="ARBA00023136"/>
    </source>
</evidence>
<keyword evidence="5 12" id="KW-0812">Transmembrane</keyword>
<feature type="domain" description="Peptidase M50" evidence="13">
    <location>
        <begin position="49"/>
        <end position="188"/>
    </location>
</feature>
<keyword evidence="7" id="KW-0378">Hydrolase</keyword>
<keyword evidence="11 12" id="KW-0472">Membrane</keyword>
<reference evidence="14 15" key="1">
    <citation type="submission" date="2015-06" db="EMBL/GenBank/DDBJ databases">
        <title>Investigation of pathophysiology for high-risk pregnancy and development of treatment modality based on it.</title>
        <authorList>
            <person name="Kim B.-C."/>
            <person name="Lim S."/>
        </authorList>
    </citation>
    <scope>NUCLEOTIDE SEQUENCE [LARGE SCALE GENOMIC DNA]</scope>
    <source>
        <strain evidence="14 15">AD1-86</strain>
    </source>
</reference>
<keyword evidence="4" id="KW-0645">Protease</keyword>
<dbReference type="InterPro" id="IPR008915">
    <property type="entry name" value="Peptidase_M50"/>
</dbReference>
<name>A0A1B0ZI03_9MICO</name>
<evidence type="ECO:0000256" key="4">
    <source>
        <dbReference type="ARBA" id="ARBA00022670"/>
    </source>
</evidence>
<feature type="transmembrane region" description="Helical" evidence="12">
    <location>
        <begin position="41"/>
        <end position="59"/>
    </location>
</feature>
<evidence type="ECO:0000256" key="7">
    <source>
        <dbReference type="ARBA" id="ARBA00022801"/>
    </source>
</evidence>
<evidence type="ECO:0000256" key="10">
    <source>
        <dbReference type="ARBA" id="ARBA00023049"/>
    </source>
</evidence>
<comment type="cofactor">
    <cofactor evidence="1">
        <name>Zn(2+)</name>
        <dbReference type="ChEBI" id="CHEBI:29105"/>
    </cofactor>
</comment>
<dbReference type="AlphaFoldDB" id="A0A1B0ZI03"/>
<dbReference type="GO" id="GO:0008237">
    <property type="term" value="F:metallopeptidase activity"/>
    <property type="evidence" value="ECO:0007669"/>
    <property type="project" value="UniProtKB-KW"/>
</dbReference>
<keyword evidence="9 12" id="KW-1133">Transmembrane helix</keyword>
<dbReference type="GO" id="GO:0016020">
    <property type="term" value="C:membrane"/>
    <property type="evidence" value="ECO:0007669"/>
    <property type="project" value="UniProtKB-SubCell"/>
</dbReference>
<dbReference type="EMBL" id="CP012117">
    <property type="protein sequence ID" value="ANP27625.1"/>
    <property type="molecule type" value="Genomic_DNA"/>
</dbReference>
<keyword evidence="10" id="KW-0482">Metalloprotease</keyword>
<dbReference type="Proteomes" id="UP000092596">
    <property type="component" value="Chromosome"/>
</dbReference>
<evidence type="ECO:0000256" key="1">
    <source>
        <dbReference type="ARBA" id="ARBA00001947"/>
    </source>
</evidence>
<dbReference type="GO" id="GO:0046872">
    <property type="term" value="F:metal ion binding"/>
    <property type="evidence" value="ECO:0007669"/>
    <property type="project" value="UniProtKB-KW"/>
</dbReference>